<reference evidence="1 2" key="1">
    <citation type="submission" date="2024-01" db="EMBL/GenBank/DDBJ databases">
        <title>The genomes of 5 underutilized Papilionoideae crops provide insights into root nodulation and disease resistance.</title>
        <authorList>
            <person name="Yuan L."/>
        </authorList>
    </citation>
    <scope>NUCLEOTIDE SEQUENCE [LARGE SCALE GENOMIC DNA]</scope>
    <source>
        <strain evidence="1">LY-2023</strain>
        <tissue evidence="1">Leaf</tissue>
    </source>
</reference>
<evidence type="ECO:0000313" key="2">
    <source>
        <dbReference type="Proteomes" id="UP001359559"/>
    </source>
</evidence>
<comment type="caution">
    <text evidence="1">The sequence shown here is derived from an EMBL/GenBank/DDBJ whole genome shotgun (WGS) entry which is preliminary data.</text>
</comment>
<protein>
    <submittedName>
        <fullName evidence="1">Uncharacterized protein</fullName>
    </submittedName>
</protein>
<gene>
    <name evidence="1" type="ORF">RJT34_30416</name>
</gene>
<name>A0AAN9EUH0_CLITE</name>
<organism evidence="1 2">
    <name type="scientific">Clitoria ternatea</name>
    <name type="common">Butterfly pea</name>
    <dbReference type="NCBI Taxonomy" id="43366"/>
    <lineage>
        <taxon>Eukaryota</taxon>
        <taxon>Viridiplantae</taxon>
        <taxon>Streptophyta</taxon>
        <taxon>Embryophyta</taxon>
        <taxon>Tracheophyta</taxon>
        <taxon>Spermatophyta</taxon>
        <taxon>Magnoliopsida</taxon>
        <taxon>eudicotyledons</taxon>
        <taxon>Gunneridae</taxon>
        <taxon>Pentapetalae</taxon>
        <taxon>rosids</taxon>
        <taxon>fabids</taxon>
        <taxon>Fabales</taxon>
        <taxon>Fabaceae</taxon>
        <taxon>Papilionoideae</taxon>
        <taxon>50 kb inversion clade</taxon>
        <taxon>NPAAA clade</taxon>
        <taxon>indigoferoid/millettioid clade</taxon>
        <taxon>Phaseoleae</taxon>
        <taxon>Clitoria</taxon>
    </lineage>
</organism>
<accession>A0AAN9EUH0</accession>
<proteinExistence type="predicted"/>
<dbReference type="Proteomes" id="UP001359559">
    <property type="component" value="Unassembled WGS sequence"/>
</dbReference>
<dbReference type="AlphaFoldDB" id="A0AAN9EUH0"/>
<sequence length="125" mass="13584">MKSDRNRLAVSLAPLLIAGLGDMCVLIPPVSNPLGQLIWLGAYRNCGGSILEPPYQSLAPDTTRPTNDWSMGRQKGMMHSDGTMPKVLLTTIGFLRCSHGDASLSLVIGVVERVEDDSTRKEDFI</sequence>
<evidence type="ECO:0000313" key="1">
    <source>
        <dbReference type="EMBL" id="KAK7262835.1"/>
    </source>
</evidence>
<keyword evidence="2" id="KW-1185">Reference proteome</keyword>
<dbReference type="EMBL" id="JAYKXN010000008">
    <property type="protein sequence ID" value="KAK7262835.1"/>
    <property type="molecule type" value="Genomic_DNA"/>
</dbReference>
<dbReference type="CDD" id="cd22958">
    <property type="entry name" value="DD_DPY30_SDC1-like"/>
    <property type="match status" value="1"/>
</dbReference>